<proteinExistence type="predicted"/>
<gene>
    <name evidence="1" type="ORF">BWK59_14580</name>
</gene>
<accession>A0A246GEX6</accession>
<dbReference type="Proteomes" id="UP000197768">
    <property type="component" value="Unassembled WGS sequence"/>
</dbReference>
<protein>
    <submittedName>
        <fullName evidence="1">Uncharacterized protein</fullName>
    </submittedName>
</protein>
<evidence type="ECO:0000313" key="1">
    <source>
        <dbReference type="EMBL" id="OWP82679.1"/>
    </source>
</evidence>
<sequence>MAGTGSNRQINKGRQMQRRLNVGWCVGSGLADVVAPTNAGSERVKTRTSEQVYKTALFSEWFYILVCLWTVERSPFRATGTAERNKENDRRETA</sequence>
<dbReference type="EMBL" id="MTCZ01000297">
    <property type="protein sequence ID" value="OWP82679.1"/>
    <property type="molecule type" value="Genomic_DNA"/>
</dbReference>
<dbReference type="AlphaFoldDB" id="A0A246GEX6"/>
<comment type="caution">
    <text evidence="1">The sequence shown here is derived from an EMBL/GenBank/DDBJ whole genome shotgun (WGS) entry which is preliminary data.</text>
</comment>
<reference evidence="1 2" key="1">
    <citation type="journal article" date="2017" name="Infect. Genet. Evol.">
        <title>Comparative genome analysis of fish pathogen Flavobacterium columnare reveals extensive sequence diversity within the species.</title>
        <authorList>
            <person name="Kayansamruaj P."/>
            <person name="Dong H.T."/>
            <person name="Hirono I."/>
            <person name="Kondo H."/>
            <person name="Senapin S."/>
            <person name="Rodkhum C."/>
        </authorList>
    </citation>
    <scope>NUCLEOTIDE SEQUENCE [LARGE SCALE GENOMIC DNA]</scope>
    <source>
        <strain evidence="1 2">1215</strain>
    </source>
</reference>
<name>A0A246GEX6_9FLAO</name>
<organism evidence="1 2">
    <name type="scientific">Flavobacterium davisii</name>
    <dbReference type="NCBI Taxonomy" id="2906077"/>
    <lineage>
        <taxon>Bacteria</taxon>
        <taxon>Pseudomonadati</taxon>
        <taxon>Bacteroidota</taxon>
        <taxon>Flavobacteriia</taxon>
        <taxon>Flavobacteriales</taxon>
        <taxon>Flavobacteriaceae</taxon>
        <taxon>Flavobacterium</taxon>
    </lineage>
</organism>
<evidence type="ECO:0000313" key="2">
    <source>
        <dbReference type="Proteomes" id="UP000197768"/>
    </source>
</evidence>